<gene>
    <name evidence="2" type="ORF">GCM10011312_08140</name>
</gene>
<comment type="caution">
    <text evidence="2">The sequence shown here is derived from an EMBL/GenBank/DDBJ whole genome shotgun (WGS) entry which is preliminary data.</text>
</comment>
<reference evidence="2" key="1">
    <citation type="journal article" date="2014" name="Int. J. Syst. Evol. Microbiol.">
        <title>Complete genome sequence of Corynebacterium casei LMG S-19264T (=DSM 44701T), isolated from a smear-ripened cheese.</title>
        <authorList>
            <consortium name="US DOE Joint Genome Institute (JGI-PGF)"/>
            <person name="Walter F."/>
            <person name="Albersmeier A."/>
            <person name="Kalinowski J."/>
            <person name="Ruckert C."/>
        </authorList>
    </citation>
    <scope>NUCLEOTIDE SEQUENCE</scope>
    <source>
        <strain evidence="2">CGMCC 1.12924</strain>
    </source>
</reference>
<dbReference type="EMBL" id="BMGK01000003">
    <property type="protein sequence ID" value="GGD86473.1"/>
    <property type="molecule type" value="Genomic_DNA"/>
</dbReference>
<feature type="chain" id="PRO_5035173925" description="Lipocalin-like domain-containing protein" evidence="1">
    <location>
        <begin position="20"/>
        <end position="142"/>
    </location>
</feature>
<protein>
    <recommendedName>
        <fullName evidence="4">Lipocalin-like domain-containing protein</fullName>
    </recommendedName>
</protein>
<keyword evidence="3" id="KW-1185">Reference proteome</keyword>
<accession>A0A8J2Y908</accession>
<evidence type="ECO:0000313" key="3">
    <source>
        <dbReference type="Proteomes" id="UP000652231"/>
    </source>
</evidence>
<sequence length="142" mass="16089">MKNYFYLLFALLMMSCSSDDDTAQNQFQNIETDLQEGSWEISTYTNAGENETFVFESYVFDFIDGTVIASTDLFSATGSWDYLGSDENGSTEIFQINFTGSNPEEPFDRLTENWEIVAASSISIQLVYETVDVNKSLTFTKM</sequence>
<organism evidence="2 3">
    <name type="scientific">Planktosalinus lacus</name>
    <dbReference type="NCBI Taxonomy" id="1526573"/>
    <lineage>
        <taxon>Bacteria</taxon>
        <taxon>Pseudomonadati</taxon>
        <taxon>Bacteroidota</taxon>
        <taxon>Flavobacteriia</taxon>
        <taxon>Flavobacteriales</taxon>
        <taxon>Flavobacteriaceae</taxon>
        <taxon>Planktosalinus</taxon>
    </lineage>
</organism>
<evidence type="ECO:0000256" key="1">
    <source>
        <dbReference type="SAM" id="SignalP"/>
    </source>
</evidence>
<reference evidence="2" key="2">
    <citation type="submission" date="2020-09" db="EMBL/GenBank/DDBJ databases">
        <authorList>
            <person name="Sun Q."/>
            <person name="Zhou Y."/>
        </authorList>
    </citation>
    <scope>NUCLEOTIDE SEQUENCE</scope>
    <source>
        <strain evidence="2">CGMCC 1.12924</strain>
    </source>
</reference>
<dbReference type="Proteomes" id="UP000652231">
    <property type="component" value="Unassembled WGS sequence"/>
</dbReference>
<keyword evidence="1" id="KW-0732">Signal</keyword>
<dbReference type="RefSeq" id="WP_188439767.1">
    <property type="nucleotide sequence ID" value="NZ_BMGK01000003.1"/>
</dbReference>
<name>A0A8J2Y908_9FLAO</name>
<evidence type="ECO:0008006" key="4">
    <source>
        <dbReference type="Google" id="ProtNLM"/>
    </source>
</evidence>
<dbReference type="PROSITE" id="PS51257">
    <property type="entry name" value="PROKAR_LIPOPROTEIN"/>
    <property type="match status" value="1"/>
</dbReference>
<evidence type="ECO:0000313" key="2">
    <source>
        <dbReference type="EMBL" id="GGD86473.1"/>
    </source>
</evidence>
<proteinExistence type="predicted"/>
<dbReference type="AlphaFoldDB" id="A0A8J2Y908"/>
<feature type="signal peptide" evidence="1">
    <location>
        <begin position="1"/>
        <end position="19"/>
    </location>
</feature>